<evidence type="ECO:0000313" key="7">
    <source>
        <dbReference type="Proteomes" id="UP000031532"/>
    </source>
</evidence>
<evidence type="ECO:0000256" key="4">
    <source>
        <dbReference type="SAM" id="MobiDB-lite"/>
    </source>
</evidence>
<accession>A0A9X5E520</accession>
<comment type="caution">
    <text evidence="6">The sequence shown here is derived from an EMBL/GenBank/DDBJ whole genome shotgun (WGS) entry which is preliminary data.</text>
</comment>
<dbReference type="InterPro" id="IPR050498">
    <property type="entry name" value="Ycf3"/>
</dbReference>
<sequence>MTSHFSSTPQLPIAPSALPSLAMYRVIFICCVTFAVLLFPLNAQAQPAANTLEMHNHQTKFRSVEDLFKQGVYQTLVGKYRAAIANFSQVILLQPDNATAYANRGLALAARGDRQDALKDFDRALSLNPDSAIAYYNRGFTLSKLEDYHGAIADFDRAIRIDPKDPSAYHCRCLVRYKLGDMVGVAEDLRTVAQMYLQRGKFDAYTSLLAELKSLHELSHPKREQGAGSSDQLSVTSYQ</sequence>
<dbReference type="Proteomes" id="UP000031532">
    <property type="component" value="Unassembled WGS sequence"/>
</dbReference>
<keyword evidence="5" id="KW-0732">Signal</keyword>
<feature type="region of interest" description="Disordered" evidence="4">
    <location>
        <begin position="220"/>
        <end position="239"/>
    </location>
</feature>
<dbReference type="PROSITE" id="PS50005">
    <property type="entry name" value="TPR"/>
    <property type="match status" value="3"/>
</dbReference>
<evidence type="ECO:0000256" key="5">
    <source>
        <dbReference type="SAM" id="SignalP"/>
    </source>
</evidence>
<feature type="repeat" description="TPR" evidence="3">
    <location>
        <begin position="98"/>
        <end position="131"/>
    </location>
</feature>
<dbReference type="PANTHER" id="PTHR44858:SF1">
    <property type="entry name" value="UDP-N-ACETYLGLUCOSAMINE--PEPTIDE N-ACETYLGLUCOSAMINYLTRANSFERASE SPINDLY-RELATED"/>
    <property type="match status" value="1"/>
</dbReference>
<keyword evidence="2 3" id="KW-0802">TPR repeat</keyword>
<dbReference type="SUPFAM" id="SSF48452">
    <property type="entry name" value="TPR-like"/>
    <property type="match status" value="1"/>
</dbReference>
<dbReference type="OrthoDB" id="9815040at2"/>
<dbReference type="RefSeq" id="WP_132866939.1">
    <property type="nucleotide sequence ID" value="NZ_JTJC03000002.1"/>
</dbReference>
<reference evidence="6 7" key="1">
    <citation type="journal article" date="2015" name="Genome Announc.">
        <title>Draft Genome Sequence of the Terrestrial Cyanobacterium Scytonema millei VB511283, Isolated from Eastern India.</title>
        <authorList>
            <person name="Sen D."/>
            <person name="Chandrababunaidu M.M."/>
            <person name="Singh D."/>
            <person name="Sanghi N."/>
            <person name="Ghorai A."/>
            <person name="Mishra G.P."/>
            <person name="Madduluri M."/>
            <person name="Adhikary S.P."/>
            <person name="Tripathy S."/>
        </authorList>
    </citation>
    <scope>NUCLEOTIDE SEQUENCE [LARGE SCALE GENOMIC DNA]</scope>
    <source>
        <strain evidence="6 7">VB511283</strain>
    </source>
</reference>
<keyword evidence="7" id="KW-1185">Reference proteome</keyword>
<dbReference type="InterPro" id="IPR019734">
    <property type="entry name" value="TPR_rpt"/>
</dbReference>
<dbReference type="GO" id="GO:0046813">
    <property type="term" value="P:receptor-mediated virion attachment to host cell"/>
    <property type="evidence" value="ECO:0007669"/>
    <property type="project" value="TreeGrafter"/>
</dbReference>
<proteinExistence type="predicted"/>
<evidence type="ECO:0000256" key="2">
    <source>
        <dbReference type="ARBA" id="ARBA00022803"/>
    </source>
</evidence>
<dbReference type="PANTHER" id="PTHR44858">
    <property type="entry name" value="TETRATRICOPEPTIDE REPEAT PROTEIN 6"/>
    <property type="match status" value="1"/>
</dbReference>
<feature type="compositionally biased region" description="Polar residues" evidence="4">
    <location>
        <begin position="227"/>
        <end position="239"/>
    </location>
</feature>
<dbReference type="Pfam" id="PF13414">
    <property type="entry name" value="TPR_11"/>
    <property type="match status" value="1"/>
</dbReference>
<feature type="signal peptide" evidence="5">
    <location>
        <begin position="1"/>
        <end position="45"/>
    </location>
</feature>
<dbReference type="PROSITE" id="PS50293">
    <property type="entry name" value="TPR_REGION"/>
    <property type="match status" value="2"/>
</dbReference>
<dbReference type="SMART" id="SM00028">
    <property type="entry name" value="TPR"/>
    <property type="match status" value="3"/>
</dbReference>
<organism evidence="6 7">
    <name type="scientific">Scytonema millei VB511283</name>
    <dbReference type="NCBI Taxonomy" id="1245923"/>
    <lineage>
        <taxon>Bacteria</taxon>
        <taxon>Bacillati</taxon>
        <taxon>Cyanobacteriota</taxon>
        <taxon>Cyanophyceae</taxon>
        <taxon>Nostocales</taxon>
        <taxon>Scytonemataceae</taxon>
        <taxon>Scytonema</taxon>
    </lineage>
</organism>
<gene>
    <name evidence="6" type="ORF">QH73_0011640</name>
</gene>
<evidence type="ECO:0000256" key="3">
    <source>
        <dbReference type="PROSITE-ProRule" id="PRU00339"/>
    </source>
</evidence>
<dbReference type="EMBL" id="JTJC03000002">
    <property type="protein sequence ID" value="NHC35304.1"/>
    <property type="molecule type" value="Genomic_DNA"/>
</dbReference>
<evidence type="ECO:0000313" key="6">
    <source>
        <dbReference type="EMBL" id="NHC35304.1"/>
    </source>
</evidence>
<dbReference type="GO" id="GO:0009279">
    <property type="term" value="C:cell outer membrane"/>
    <property type="evidence" value="ECO:0007669"/>
    <property type="project" value="TreeGrafter"/>
</dbReference>
<name>A0A9X5E520_9CYAN</name>
<dbReference type="Gene3D" id="1.25.40.10">
    <property type="entry name" value="Tetratricopeptide repeat domain"/>
    <property type="match status" value="2"/>
</dbReference>
<dbReference type="InterPro" id="IPR011990">
    <property type="entry name" value="TPR-like_helical_dom_sf"/>
</dbReference>
<feature type="chain" id="PRO_5040981627" evidence="5">
    <location>
        <begin position="46"/>
        <end position="239"/>
    </location>
</feature>
<feature type="repeat" description="TPR" evidence="3">
    <location>
        <begin position="64"/>
        <end position="97"/>
    </location>
</feature>
<feature type="repeat" description="TPR" evidence="3">
    <location>
        <begin position="132"/>
        <end position="165"/>
    </location>
</feature>
<dbReference type="AlphaFoldDB" id="A0A9X5E520"/>
<evidence type="ECO:0000256" key="1">
    <source>
        <dbReference type="ARBA" id="ARBA00022737"/>
    </source>
</evidence>
<protein>
    <submittedName>
        <fullName evidence="6">Tetratricopeptide repeat protein</fullName>
    </submittedName>
</protein>
<keyword evidence="1" id="KW-0677">Repeat</keyword>
<dbReference type="Pfam" id="PF13371">
    <property type="entry name" value="TPR_9"/>
    <property type="match status" value="1"/>
</dbReference>